<dbReference type="GO" id="GO:0004222">
    <property type="term" value="F:metalloendopeptidase activity"/>
    <property type="evidence" value="ECO:0007669"/>
    <property type="project" value="TreeGrafter"/>
</dbReference>
<evidence type="ECO:0000259" key="1">
    <source>
        <dbReference type="Pfam" id="PF01551"/>
    </source>
</evidence>
<accession>A0AAW6T9D0</accession>
<dbReference type="Proteomes" id="UP001321506">
    <property type="component" value="Unassembled WGS sequence"/>
</dbReference>
<keyword evidence="2" id="KW-0378">Hydrolase</keyword>
<dbReference type="InterPro" id="IPR016047">
    <property type="entry name" value="M23ase_b-sheet_dom"/>
</dbReference>
<feature type="domain" description="M23ase beta-sheet core" evidence="1">
    <location>
        <begin position="114"/>
        <end position="207"/>
    </location>
</feature>
<dbReference type="SUPFAM" id="SSF51261">
    <property type="entry name" value="Duplicated hybrid motif"/>
    <property type="match status" value="1"/>
</dbReference>
<dbReference type="EMBL" id="JASATX010000001">
    <property type="protein sequence ID" value="MDI2097757.1"/>
    <property type="molecule type" value="Genomic_DNA"/>
</dbReference>
<comment type="caution">
    <text evidence="2">The sequence shown here is derived from an EMBL/GenBank/DDBJ whole genome shotgun (WGS) entry which is preliminary data.</text>
</comment>
<dbReference type="InterPro" id="IPR050570">
    <property type="entry name" value="Cell_wall_metabolism_enzyme"/>
</dbReference>
<reference evidence="2 3" key="1">
    <citation type="submission" date="2023-04" db="EMBL/GenBank/DDBJ databases">
        <title>Klugiella caeni sp. nov. isolated from the sludge of biochemical tank.</title>
        <authorList>
            <person name="Geng K."/>
        </authorList>
    </citation>
    <scope>NUCLEOTIDE SEQUENCE [LARGE SCALE GENOMIC DNA]</scope>
    <source>
        <strain evidence="2 3">YN-L-19</strain>
    </source>
</reference>
<dbReference type="EC" id="3.4.24.-" evidence="2"/>
<sequence length="225" mass="23228">MPLFPHAPNAFDLVKSLSARNSQTRLAVTAAMMVGAFMFNSSLPAEAAPEQAPAQQIETVQELEVEAASVPAPTQRDDYGVTKFALVKWPVPAGSKISSGFGGRSAPCAGCSTNHDGVDFTPGAGTPVAALADGVVTEVGNPSGGLGVYAMIEHVIDGARYTSVYGHMQLGSLSVAVGQQVTAGQQLGRVGSTGQSTGPHLHLELWDAADGRLDPLTFLRSKVNA</sequence>
<dbReference type="PANTHER" id="PTHR21666:SF270">
    <property type="entry name" value="MUREIN HYDROLASE ACTIVATOR ENVC"/>
    <property type="match status" value="1"/>
</dbReference>
<evidence type="ECO:0000313" key="2">
    <source>
        <dbReference type="EMBL" id="MDI2097757.1"/>
    </source>
</evidence>
<keyword evidence="3" id="KW-1185">Reference proteome</keyword>
<dbReference type="CDD" id="cd12797">
    <property type="entry name" value="M23_peptidase"/>
    <property type="match status" value="1"/>
</dbReference>
<gene>
    <name evidence="2" type="ORF">QF206_02075</name>
</gene>
<dbReference type="Pfam" id="PF01551">
    <property type="entry name" value="Peptidase_M23"/>
    <property type="match status" value="1"/>
</dbReference>
<organism evidence="2 3">
    <name type="scientific">Ruicaihuangia caeni</name>
    <dbReference type="NCBI Taxonomy" id="3042517"/>
    <lineage>
        <taxon>Bacteria</taxon>
        <taxon>Bacillati</taxon>
        <taxon>Actinomycetota</taxon>
        <taxon>Actinomycetes</taxon>
        <taxon>Micrococcales</taxon>
        <taxon>Microbacteriaceae</taxon>
        <taxon>Ruicaihuangia</taxon>
    </lineage>
</organism>
<dbReference type="PANTHER" id="PTHR21666">
    <property type="entry name" value="PEPTIDASE-RELATED"/>
    <property type="match status" value="1"/>
</dbReference>
<name>A0AAW6T9D0_9MICO</name>
<protein>
    <submittedName>
        <fullName evidence="2">M23 family metallopeptidase</fullName>
        <ecNumber evidence="2">3.4.24.-</ecNumber>
    </submittedName>
</protein>
<dbReference type="Gene3D" id="2.70.70.10">
    <property type="entry name" value="Glucose Permease (Domain IIA)"/>
    <property type="match status" value="1"/>
</dbReference>
<proteinExistence type="predicted"/>
<dbReference type="InterPro" id="IPR011055">
    <property type="entry name" value="Dup_hybrid_motif"/>
</dbReference>
<evidence type="ECO:0000313" key="3">
    <source>
        <dbReference type="Proteomes" id="UP001321506"/>
    </source>
</evidence>
<dbReference type="AlphaFoldDB" id="A0AAW6T9D0"/>
<dbReference type="RefSeq" id="WP_281487537.1">
    <property type="nucleotide sequence ID" value="NZ_JASATX010000001.1"/>
</dbReference>